<proteinExistence type="predicted"/>
<dbReference type="AlphaFoldDB" id="A0A517R8Y1"/>
<dbReference type="KEGG" id="gaz:Pan241w_04120"/>
<accession>A0A517R8Y1</accession>
<organism evidence="1 2">
    <name type="scientific">Gimesia alba</name>
    <dbReference type="NCBI Taxonomy" id="2527973"/>
    <lineage>
        <taxon>Bacteria</taxon>
        <taxon>Pseudomonadati</taxon>
        <taxon>Planctomycetota</taxon>
        <taxon>Planctomycetia</taxon>
        <taxon>Planctomycetales</taxon>
        <taxon>Planctomycetaceae</taxon>
        <taxon>Gimesia</taxon>
    </lineage>
</organism>
<evidence type="ECO:0008006" key="3">
    <source>
        <dbReference type="Google" id="ProtNLM"/>
    </source>
</evidence>
<evidence type="ECO:0000313" key="1">
    <source>
        <dbReference type="EMBL" id="QDT40356.1"/>
    </source>
</evidence>
<keyword evidence="2" id="KW-1185">Reference proteome</keyword>
<evidence type="ECO:0000313" key="2">
    <source>
        <dbReference type="Proteomes" id="UP000317171"/>
    </source>
</evidence>
<dbReference type="EMBL" id="CP036269">
    <property type="protein sequence ID" value="QDT40356.1"/>
    <property type="molecule type" value="Genomic_DNA"/>
</dbReference>
<gene>
    <name evidence="1" type="ORF">Pan241w_04120</name>
</gene>
<name>A0A517R8Y1_9PLAN</name>
<dbReference type="Proteomes" id="UP000317171">
    <property type="component" value="Chromosome"/>
</dbReference>
<dbReference type="InterPro" id="IPR029063">
    <property type="entry name" value="SAM-dependent_MTases_sf"/>
</dbReference>
<dbReference type="RefSeq" id="WP_198000274.1">
    <property type="nucleotide sequence ID" value="NZ_CP036269.1"/>
</dbReference>
<dbReference type="SUPFAM" id="SSF53335">
    <property type="entry name" value="S-adenosyl-L-methionine-dependent methyltransferases"/>
    <property type="match status" value="1"/>
</dbReference>
<dbReference type="Pfam" id="PF13489">
    <property type="entry name" value="Methyltransf_23"/>
    <property type="match status" value="1"/>
</dbReference>
<protein>
    <recommendedName>
        <fullName evidence="3">Methyltransferase type 11 domain-containing protein</fullName>
    </recommendedName>
</protein>
<dbReference type="Gene3D" id="3.40.50.150">
    <property type="entry name" value="Vaccinia Virus protein VP39"/>
    <property type="match status" value="1"/>
</dbReference>
<reference evidence="1 2" key="1">
    <citation type="submission" date="2019-02" db="EMBL/GenBank/DDBJ databases">
        <title>Deep-cultivation of Planctomycetes and their phenomic and genomic characterization uncovers novel biology.</title>
        <authorList>
            <person name="Wiegand S."/>
            <person name="Jogler M."/>
            <person name="Boedeker C."/>
            <person name="Pinto D."/>
            <person name="Vollmers J."/>
            <person name="Rivas-Marin E."/>
            <person name="Kohn T."/>
            <person name="Peeters S.H."/>
            <person name="Heuer A."/>
            <person name="Rast P."/>
            <person name="Oberbeckmann S."/>
            <person name="Bunk B."/>
            <person name="Jeske O."/>
            <person name="Meyerdierks A."/>
            <person name="Storesund J.E."/>
            <person name="Kallscheuer N."/>
            <person name="Luecker S."/>
            <person name="Lage O.M."/>
            <person name="Pohl T."/>
            <person name="Merkel B.J."/>
            <person name="Hornburger P."/>
            <person name="Mueller R.-W."/>
            <person name="Bruemmer F."/>
            <person name="Labrenz M."/>
            <person name="Spormann A.M."/>
            <person name="Op den Camp H."/>
            <person name="Overmann J."/>
            <person name="Amann R."/>
            <person name="Jetten M.S.M."/>
            <person name="Mascher T."/>
            <person name="Medema M.H."/>
            <person name="Devos D.P."/>
            <person name="Kaster A.-K."/>
            <person name="Ovreas L."/>
            <person name="Rohde M."/>
            <person name="Galperin M.Y."/>
            <person name="Jogler C."/>
        </authorList>
    </citation>
    <scope>NUCLEOTIDE SEQUENCE [LARGE SCALE GENOMIC DNA]</scope>
    <source>
        <strain evidence="1 2">Pan241w</strain>
    </source>
</reference>
<sequence>MAHPAQQEFCHEVKQRFSNFFEGTRVLEVGSRNINGSVRDEFINSDYTGIDAEAGPDVDQICLGHEFQSDPGSFDVVCSNETFEHDPYAAQTVSHMLTLLRPGGLFFMTCAGEGRKEHGTTRTGTRYGPDANFYQNVSLPLFLSWIQETIFEELYLKHNRQASDLYCYAIKAQ</sequence>